<evidence type="ECO:0000256" key="4">
    <source>
        <dbReference type="ARBA" id="ARBA00023163"/>
    </source>
</evidence>
<name>A0A9W6M541_9MICO</name>
<evidence type="ECO:0000256" key="1">
    <source>
        <dbReference type="ARBA" id="ARBA00023015"/>
    </source>
</evidence>
<dbReference type="AlphaFoldDB" id="A0A9W6M541"/>
<dbReference type="SMART" id="SM00422">
    <property type="entry name" value="HTH_MERR"/>
    <property type="match status" value="1"/>
</dbReference>
<dbReference type="Proteomes" id="UP001142291">
    <property type="component" value="Unassembled WGS sequence"/>
</dbReference>
<dbReference type="GO" id="GO:0003677">
    <property type="term" value="F:DNA binding"/>
    <property type="evidence" value="ECO:0007669"/>
    <property type="project" value="UniProtKB-KW"/>
</dbReference>
<dbReference type="GO" id="GO:0003700">
    <property type="term" value="F:DNA-binding transcription factor activity"/>
    <property type="evidence" value="ECO:0007669"/>
    <property type="project" value="InterPro"/>
</dbReference>
<dbReference type="Pfam" id="PF07739">
    <property type="entry name" value="TipAS"/>
    <property type="match status" value="1"/>
</dbReference>
<dbReference type="InterPro" id="IPR012925">
    <property type="entry name" value="TipAS_dom"/>
</dbReference>
<organism evidence="6 7">
    <name type="scientific">Microbacterium dextranolyticum</name>
    <dbReference type="NCBI Taxonomy" id="36806"/>
    <lineage>
        <taxon>Bacteria</taxon>
        <taxon>Bacillati</taxon>
        <taxon>Actinomycetota</taxon>
        <taxon>Actinomycetes</taxon>
        <taxon>Micrococcales</taxon>
        <taxon>Microbacteriaceae</taxon>
        <taxon>Microbacterium</taxon>
    </lineage>
</organism>
<keyword evidence="4" id="KW-0804">Transcription</keyword>
<sequence length="265" mass="29611">MSMRTDDDAPGTGGSDMMEWPIRDLARATGLTSRTLRHYEQIDLLRPSRVAGNGYRFYADAEVARLYRILSLRALGLPLAGIRLALDDETSLASAIESHLALLEERRDHTIHQIAVVRDTLDAVRKGRSMSIDDVFSGVDPSRYETEVRERWGDDAWERSARRRADLTDEQREADDRRSVDVNAALRAAADAGDDPSGPRFQALIADHHRWVAEQWGGRSPDRAAYTGLAEMYVTDARFAAVYGGVPSAEVIRAAIHLWSRDHLA</sequence>
<gene>
    <name evidence="6" type="ORF">GCM10017591_01590</name>
</gene>
<dbReference type="InterPro" id="IPR036244">
    <property type="entry name" value="TipA-like_antibiotic-bd"/>
</dbReference>
<dbReference type="Gene3D" id="1.10.1660.10">
    <property type="match status" value="1"/>
</dbReference>
<keyword evidence="3" id="KW-0010">Activator</keyword>
<dbReference type="InterPro" id="IPR009061">
    <property type="entry name" value="DNA-bd_dom_put_sf"/>
</dbReference>
<dbReference type="InterPro" id="IPR000551">
    <property type="entry name" value="MerR-type_HTH_dom"/>
</dbReference>
<dbReference type="PANTHER" id="PTHR30204:SF90">
    <property type="entry name" value="HTH-TYPE TRANSCRIPTIONAL ACTIVATOR MTA"/>
    <property type="match status" value="1"/>
</dbReference>
<dbReference type="Gene3D" id="1.10.490.50">
    <property type="entry name" value="Antibiotic binding domain of TipA-like multidrug resistance regulators"/>
    <property type="match status" value="1"/>
</dbReference>
<dbReference type="SUPFAM" id="SSF89082">
    <property type="entry name" value="Antibiotic binding domain of TipA-like multidrug resistance regulators"/>
    <property type="match status" value="1"/>
</dbReference>
<dbReference type="CDD" id="cd01106">
    <property type="entry name" value="HTH_TipAL-Mta"/>
    <property type="match status" value="1"/>
</dbReference>
<accession>A0A9W6M541</accession>
<evidence type="ECO:0000313" key="6">
    <source>
        <dbReference type="EMBL" id="GLJ94098.1"/>
    </source>
</evidence>
<dbReference type="Pfam" id="PF13411">
    <property type="entry name" value="MerR_1"/>
    <property type="match status" value="1"/>
</dbReference>
<protein>
    <submittedName>
        <fullName evidence="6">MerR family transcriptional regulator</fullName>
    </submittedName>
</protein>
<dbReference type="PANTHER" id="PTHR30204">
    <property type="entry name" value="REDOX-CYCLING DRUG-SENSING TRANSCRIPTIONAL ACTIVATOR SOXR"/>
    <property type="match status" value="1"/>
</dbReference>
<keyword evidence="7" id="KW-1185">Reference proteome</keyword>
<evidence type="ECO:0000313" key="7">
    <source>
        <dbReference type="Proteomes" id="UP001142291"/>
    </source>
</evidence>
<evidence type="ECO:0000256" key="2">
    <source>
        <dbReference type="ARBA" id="ARBA00023125"/>
    </source>
</evidence>
<evidence type="ECO:0000259" key="5">
    <source>
        <dbReference type="PROSITE" id="PS50937"/>
    </source>
</evidence>
<comment type="caution">
    <text evidence="6">The sequence shown here is derived from an EMBL/GenBank/DDBJ whole genome shotgun (WGS) entry which is preliminary data.</text>
</comment>
<dbReference type="RefSeq" id="WP_204962601.1">
    <property type="nucleotide sequence ID" value="NZ_BAAAUR010000002.1"/>
</dbReference>
<keyword evidence="2" id="KW-0238">DNA-binding</keyword>
<dbReference type="SUPFAM" id="SSF46955">
    <property type="entry name" value="Putative DNA-binding domain"/>
    <property type="match status" value="1"/>
</dbReference>
<reference evidence="6" key="1">
    <citation type="journal article" date="2014" name="Int. J. Syst. Evol. Microbiol.">
        <title>Complete genome sequence of Corynebacterium casei LMG S-19264T (=DSM 44701T), isolated from a smear-ripened cheese.</title>
        <authorList>
            <consortium name="US DOE Joint Genome Institute (JGI-PGF)"/>
            <person name="Walter F."/>
            <person name="Albersmeier A."/>
            <person name="Kalinowski J."/>
            <person name="Ruckert C."/>
        </authorList>
    </citation>
    <scope>NUCLEOTIDE SEQUENCE</scope>
    <source>
        <strain evidence="6">VKM Ac-1940</strain>
    </source>
</reference>
<reference evidence="6" key="2">
    <citation type="submission" date="2023-01" db="EMBL/GenBank/DDBJ databases">
        <authorList>
            <person name="Sun Q."/>
            <person name="Evtushenko L."/>
        </authorList>
    </citation>
    <scope>NUCLEOTIDE SEQUENCE</scope>
    <source>
        <strain evidence="6">VKM Ac-1940</strain>
    </source>
</reference>
<evidence type="ECO:0000256" key="3">
    <source>
        <dbReference type="ARBA" id="ARBA00023159"/>
    </source>
</evidence>
<dbReference type="InterPro" id="IPR047057">
    <property type="entry name" value="MerR_fam"/>
</dbReference>
<dbReference type="PROSITE" id="PS50937">
    <property type="entry name" value="HTH_MERR_2"/>
    <property type="match status" value="1"/>
</dbReference>
<keyword evidence="1" id="KW-0805">Transcription regulation</keyword>
<dbReference type="EMBL" id="BSER01000001">
    <property type="protein sequence ID" value="GLJ94098.1"/>
    <property type="molecule type" value="Genomic_DNA"/>
</dbReference>
<proteinExistence type="predicted"/>
<feature type="domain" description="HTH merR-type" evidence="5">
    <location>
        <begin position="19"/>
        <end position="88"/>
    </location>
</feature>